<sequence>MLFLCLDLAMPLETHQEEDWAFLLKAGKMEVSKLEALLLLFSLCHVVNWFCNGRAPRLDSDALRLLVKVQEFQVHCALEHRSKTNAAPLVIFVHRELEMPFSPAVPGHQVYDAVEKVLDNRWRNSLKKMKLLQDAKRSSASVLNELCQPDVFGRLFLIIDNWKGREGLAEASKEKREKLSFEDWLGTASALHLRLHATLTAAARLPEELAQAVGEVKKVGAVDHVTRLPVLMVIVGLKVAAGTLLALPKTLRFHRELYFAFNSAQEAIDEACQSFSAKLGSADSQELLEAAEQQVLQKTYTPLGACAWAVARKHCERLINMQSRPCKARCWSGRSCNLMEGHQEPHRHGFRATKVCLCGKSEVQLFEKFEPPKAAAEGIAPFGPCCHNVNFMPFLPEGCDFDMDPVAWTAQISREDGDGERNTEGLTGTVQLWEKKLSLWMVVDGLPLPATSWGLARIKPGAVAMTALPSALPEANGFLALVADAPIAVDPEGARLPGFGDQLYGLSCWHLPLAGPKEVYVGFEYVCPQGYRFLAPPYKCSGLSTGKQPEVEGKKGRRRREQTSLEEGEYESVPLCGYRLYVPCVQHRRQKGADAAPTRADPSRAPRRHRRHQRRSGIRWEAQRGHHDRWESRLARGHVGAAGIAVCLLPRRHAGAELLGLGPRRGALSLVALLVDLATPILIRQFVRPTLFRSDSFSGISLISALHSTAHSTAQFCARTNGGLSWNKWLEGIPRLVEVKEK</sequence>
<evidence type="ECO:0000313" key="3">
    <source>
        <dbReference type="Proteomes" id="UP001642464"/>
    </source>
</evidence>
<proteinExistence type="predicted"/>
<reference evidence="2 3" key="1">
    <citation type="submission" date="2024-02" db="EMBL/GenBank/DDBJ databases">
        <authorList>
            <person name="Chen Y."/>
            <person name="Shah S."/>
            <person name="Dougan E. K."/>
            <person name="Thang M."/>
            <person name="Chan C."/>
        </authorList>
    </citation>
    <scope>NUCLEOTIDE SEQUENCE [LARGE SCALE GENOMIC DNA]</scope>
</reference>
<evidence type="ECO:0000313" key="2">
    <source>
        <dbReference type="EMBL" id="CAK9063222.1"/>
    </source>
</evidence>
<organism evidence="2 3">
    <name type="scientific">Durusdinium trenchii</name>
    <dbReference type="NCBI Taxonomy" id="1381693"/>
    <lineage>
        <taxon>Eukaryota</taxon>
        <taxon>Sar</taxon>
        <taxon>Alveolata</taxon>
        <taxon>Dinophyceae</taxon>
        <taxon>Suessiales</taxon>
        <taxon>Symbiodiniaceae</taxon>
        <taxon>Durusdinium</taxon>
    </lineage>
</organism>
<gene>
    <name evidence="2" type="ORF">SCF082_LOCUS32776</name>
</gene>
<feature type="region of interest" description="Disordered" evidence="1">
    <location>
        <begin position="544"/>
        <end position="566"/>
    </location>
</feature>
<dbReference type="Proteomes" id="UP001642464">
    <property type="component" value="Unassembled WGS sequence"/>
</dbReference>
<comment type="caution">
    <text evidence="2">The sequence shown here is derived from an EMBL/GenBank/DDBJ whole genome shotgun (WGS) entry which is preliminary data.</text>
</comment>
<feature type="compositionally biased region" description="Basic residues" evidence="1">
    <location>
        <begin position="605"/>
        <end position="617"/>
    </location>
</feature>
<dbReference type="EMBL" id="CAXAMM010028668">
    <property type="protein sequence ID" value="CAK9063222.1"/>
    <property type="molecule type" value="Genomic_DNA"/>
</dbReference>
<protein>
    <submittedName>
        <fullName evidence="2">Uncharacterized protein</fullName>
    </submittedName>
</protein>
<keyword evidence="3" id="KW-1185">Reference proteome</keyword>
<feature type="region of interest" description="Disordered" evidence="1">
    <location>
        <begin position="591"/>
        <end position="622"/>
    </location>
</feature>
<accession>A0ABP0NHF9</accession>
<evidence type="ECO:0000256" key="1">
    <source>
        <dbReference type="SAM" id="MobiDB-lite"/>
    </source>
</evidence>
<name>A0ABP0NHF9_9DINO</name>